<dbReference type="RefSeq" id="XP_029230906.1">
    <property type="nucleotide sequence ID" value="XM_029369072.1"/>
</dbReference>
<comment type="caution">
    <text evidence="1">The sequence shown here is derived from an EMBL/GenBank/DDBJ whole genome shotgun (WGS) entry which is preliminary data.</text>
</comment>
<evidence type="ECO:0000313" key="1">
    <source>
        <dbReference type="EMBL" id="RNF25700.1"/>
    </source>
</evidence>
<reference evidence="1 2" key="1">
    <citation type="journal article" date="2018" name="BMC Genomics">
        <title>Genomic comparison of Trypanosoma conorhini and Trypanosoma rangeli to Trypanosoma cruzi strains of high and low virulence.</title>
        <authorList>
            <person name="Bradwell K.R."/>
            <person name="Koparde V.N."/>
            <person name="Matveyev A.V."/>
            <person name="Serrano M.G."/>
            <person name="Alves J.M."/>
            <person name="Parikh H."/>
            <person name="Huang B."/>
            <person name="Lee V."/>
            <person name="Espinosa-Alvarez O."/>
            <person name="Ortiz P.A."/>
            <person name="Costa-Martins A.G."/>
            <person name="Teixeira M.M."/>
            <person name="Buck G.A."/>
        </authorList>
    </citation>
    <scope>NUCLEOTIDE SEQUENCE [LARGE SCALE GENOMIC DNA]</scope>
    <source>
        <strain evidence="1 2">025E</strain>
    </source>
</reference>
<accession>A0A3R7NQY5</accession>
<dbReference type="AlphaFoldDB" id="A0A3R7NQY5"/>
<sequence>MPSPYRDRLATFYERYAPAKLRQVDAQLQKYAGREEDFFAALVQKYGPEPAVAAAVAATPAAAATPATSSPANRSLALAPAGAPSPYRDRLATFYERYAPAKLR</sequence>
<gene>
    <name evidence="1" type="ORF">Tco025E_02137</name>
</gene>
<proteinExistence type="predicted"/>
<name>A0A3R7NQY5_9TRYP</name>
<protein>
    <submittedName>
        <fullName evidence="1">Uncharacterized protein</fullName>
    </submittedName>
</protein>
<dbReference type="EMBL" id="MKKU01000076">
    <property type="protein sequence ID" value="RNF25700.1"/>
    <property type="molecule type" value="Genomic_DNA"/>
</dbReference>
<dbReference type="Proteomes" id="UP000284403">
    <property type="component" value="Unassembled WGS sequence"/>
</dbReference>
<feature type="non-terminal residue" evidence="1">
    <location>
        <position position="104"/>
    </location>
</feature>
<dbReference type="OrthoDB" id="277199at2759"/>
<keyword evidence="2" id="KW-1185">Reference proteome</keyword>
<evidence type="ECO:0000313" key="2">
    <source>
        <dbReference type="Proteomes" id="UP000284403"/>
    </source>
</evidence>
<dbReference type="PANTHER" id="PTHR39666:SF1">
    <property type="entry name" value="NUCLEAR PORE COMPLEX NUP2_50_61 DOMAIN-CONTAINING PROTEIN"/>
    <property type="match status" value="1"/>
</dbReference>
<dbReference type="GeneID" id="40315748"/>
<organism evidence="1 2">
    <name type="scientific">Trypanosoma conorhini</name>
    <dbReference type="NCBI Taxonomy" id="83891"/>
    <lineage>
        <taxon>Eukaryota</taxon>
        <taxon>Discoba</taxon>
        <taxon>Euglenozoa</taxon>
        <taxon>Kinetoplastea</taxon>
        <taxon>Metakinetoplastina</taxon>
        <taxon>Trypanosomatida</taxon>
        <taxon>Trypanosomatidae</taxon>
        <taxon>Trypanosoma</taxon>
    </lineage>
</organism>
<dbReference type="PANTHER" id="PTHR39666">
    <property type="entry name" value="RANBP2-TYPE DOMAIN-CONTAINING PROTEIN"/>
    <property type="match status" value="1"/>
</dbReference>